<dbReference type="InterPro" id="IPR043502">
    <property type="entry name" value="DNA/RNA_pol_sf"/>
</dbReference>
<gene>
    <name evidence="4" type="ORF">QYE76_028255</name>
</gene>
<evidence type="ECO:0000256" key="1">
    <source>
        <dbReference type="PROSITE-ProRule" id="PRU00047"/>
    </source>
</evidence>
<feature type="compositionally biased region" description="Basic residues" evidence="2">
    <location>
        <begin position="840"/>
        <end position="861"/>
    </location>
</feature>
<keyword evidence="1" id="KW-0863">Zinc-finger</keyword>
<dbReference type="Gene3D" id="4.10.60.10">
    <property type="entry name" value="Zinc finger, CCHC-type"/>
    <property type="match status" value="1"/>
</dbReference>
<dbReference type="PROSITE" id="PS50158">
    <property type="entry name" value="ZF_CCHC"/>
    <property type="match status" value="1"/>
</dbReference>
<dbReference type="Pfam" id="PF00098">
    <property type="entry name" value="zf-CCHC"/>
    <property type="match status" value="1"/>
</dbReference>
<proteinExistence type="predicted"/>
<evidence type="ECO:0000313" key="4">
    <source>
        <dbReference type="EMBL" id="KAK1604582.1"/>
    </source>
</evidence>
<evidence type="ECO:0000256" key="2">
    <source>
        <dbReference type="SAM" id="MobiDB-lite"/>
    </source>
</evidence>
<protein>
    <recommendedName>
        <fullName evidence="3">CCHC-type domain-containing protein</fullName>
    </recommendedName>
</protein>
<dbReference type="InterPro" id="IPR001878">
    <property type="entry name" value="Znf_CCHC"/>
</dbReference>
<keyword evidence="1" id="KW-0479">Metal-binding</keyword>
<dbReference type="CDD" id="cd09272">
    <property type="entry name" value="RNase_HI_RT_Ty1"/>
    <property type="match status" value="1"/>
</dbReference>
<dbReference type="Proteomes" id="UP001231189">
    <property type="component" value="Unassembled WGS sequence"/>
</dbReference>
<feature type="compositionally biased region" description="Polar residues" evidence="2">
    <location>
        <begin position="57"/>
        <end position="67"/>
    </location>
</feature>
<dbReference type="PANTHER" id="PTHR11439">
    <property type="entry name" value="GAG-POL-RELATED RETROTRANSPOSON"/>
    <property type="match status" value="1"/>
</dbReference>
<dbReference type="SUPFAM" id="SSF56672">
    <property type="entry name" value="DNA/RNA polymerases"/>
    <property type="match status" value="1"/>
</dbReference>
<dbReference type="InterPro" id="IPR036875">
    <property type="entry name" value="Znf_CCHC_sf"/>
</dbReference>
<keyword evidence="1" id="KW-0862">Zinc</keyword>
<dbReference type="GO" id="GO:0003676">
    <property type="term" value="F:nucleic acid binding"/>
    <property type="evidence" value="ECO:0007669"/>
    <property type="project" value="InterPro"/>
</dbReference>
<dbReference type="EMBL" id="JAUUTY010000007">
    <property type="protein sequence ID" value="KAK1604582.1"/>
    <property type="molecule type" value="Genomic_DNA"/>
</dbReference>
<reference evidence="4" key="1">
    <citation type="submission" date="2023-07" db="EMBL/GenBank/DDBJ databases">
        <title>A chromosome-level genome assembly of Lolium multiflorum.</title>
        <authorList>
            <person name="Chen Y."/>
            <person name="Copetti D."/>
            <person name="Kolliker R."/>
            <person name="Studer B."/>
        </authorList>
    </citation>
    <scope>NUCLEOTIDE SEQUENCE</scope>
    <source>
        <strain evidence="4">02402/16</strain>
        <tissue evidence="4">Leaf</tissue>
    </source>
</reference>
<evidence type="ECO:0000313" key="5">
    <source>
        <dbReference type="Proteomes" id="UP001231189"/>
    </source>
</evidence>
<dbReference type="PANTHER" id="PTHR11439:SF440">
    <property type="entry name" value="INTEGRASE CATALYTIC DOMAIN-CONTAINING PROTEIN"/>
    <property type="match status" value="1"/>
</dbReference>
<keyword evidence="5" id="KW-1185">Reference proteome</keyword>
<feature type="compositionally biased region" description="Polar residues" evidence="2">
    <location>
        <begin position="100"/>
        <end position="111"/>
    </location>
</feature>
<feature type="region of interest" description="Disordered" evidence="2">
    <location>
        <begin position="814"/>
        <end position="898"/>
    </location>
</feature>
<dbReference type="AlphaFoldDB" id="A0AAD8QLE1"/>
<organism evidence="4 5">
    <name type="scientific">Lolium multiflorum</name>
    <name type="common">Italian ryegrass</name>
    <name type="synonym">Lolium perenne subsp. multiflorum</name>
    <dbReference type="NCBI Taxonomy" id="4521"/>
    <lineage>
        <taxon>Eukaryota</taxon>
        <taxon>Viridiplantae</taxon>
        <taxon>Streptophyta</taxon>
        <taxon>Embryophyta</taxon>
        <taxon>Tracheophyta</taxon>
        <taxon>Spermatophyta</taxon>
        <taxon>Magnoliopsida</taxon>
        <taxon>Liliopsida</taxon>
        <taxon>Poales</taxon>
        <taxon>Poaceae</taxon>
        <taxon>BOP clade</taxon>
        <taxon>Pooideae</taxon>
        <taxon>Poodae</taxon>
        <taxon>Poeae</taxon>
        <taxon>Poeae Chloroplast Group 2 (Poeae type)</taxon>
        <taxon>Loliodinae</taxon>
        <taxon>Loliinae</taxon>
        <taxon>Lolium</taxon>
    </lineage>
</organism>
<dbReference type="SMART" id="SM00343">
    <property type="entry name" value="ZnF_C2HC"/>
    <property type="match status" value="1"/>
</dbReference>
<dbReference type="SUPFAM" id="SSF57756">
    <property type="entry name" value="Retrovirus zinc finger-like domains"/>
    <property type="match status" value="1"/>
</dbReference>
<sequence>MYSRVPLLCNKLFLRSGDGKLHNHFTSSTKEKPGPLHNLLEEITGAPITKPTRRSPSKSNKLTVSHSNKSWWRAQHYAMMQSKNTEKARAKDTRARSFEGGSSANVVQKKNFQSHKSKNKNNGKGKFDEKNKASNSTNFKRKTPYKKKGNCHVCGAPGHWAPDCPERHDRRGNSGKSANVVIGVDTEMKDVGYGISPTVLSVARTSSVLMENGSRASVRGVGTVDLKFTSGKTIQLKNVQHKSKCQVCVQAKQPRKSHKTAEKPMHLDADYWKEAVRSEMDSILANGTWEITDRPYGCKPVGCKWVFKKKLRPDGTIEKYKARLVAKGYTQKEGEDFFDTYSPVARLTTIRVLLSLAASHGLLVHQMDVKTAFLNGELEEEIYMEQPDGFVVDGQEGKVCKLLKSLYGLKQAPKQWHEKFERTLTAEGFVVNEADKCVYYRHGGGEGVILCLYVDDILIFGTSLTVIKEVKEFLSRCFEMKDLGVADVILNIKLLKDDDGGITLLQSHYVEKILSRFGYSDCKSSPTPYDPSVIIRKNKRIARDQLRYSQIIGSLMYLASATRPDISFAVSKLSRFVSRPGDVHWHALERVLRYLKGTASYGIHYTGYPRVLEGYSDANWISDADETKATSGYLFTLGGGAVSWKSCKQTIITRLTMEAELTALDTATVEAEWFRELLMDLHVVEKPIPAIPMNCDNQTVIVKVNSSKDNMKSSRHVLGSAPARLGITTSSSDDEFLHIDNFFPDLIDFFGNLNMGDNDAVAKYEPVRLYYIRAIRVGATALIETMQDVSPRLARETVKGQWRSMKLGAHVIHGRPRARENLPSARSSRQCRPPHDAAIRRQRGRHGHPLHSHGERRKAARQRLPPPSLRAHPNKASPSWVSARTAPPPAPAVASSNK</sequence>
<evidence type="ECO:0000259" key="3">
    <source>
        <dbReference type="PROSITE" id="PS50158"/>
    </source>
</evidence>
<feature type="domain" description="CCHC-type" evidence="3">
    <location>
        <begin position="151"/>
        <end position="166"/>
    </location>
</feature>
<dbReference type="GO" id="GO:0008270">
    <property type="term" value="F:zinc ion binding"/>
    <property type="evidence" value="ECO:0007669"/>
    <property type="project" value="UniProtKB-KW"/>
</dbReference>
<feature type="region of interest" description="Disordered" evidence="2">
    <location>
        <begin position="46"/>
        <end position="67"/>
    </location>
</feature>
<feature type="region of interest" description="Disordered" evidence="2">
    <location>
        <begin position="82"/>
        <end position="146"/>
    </location>
</feature>
<name>A0AAD8QLE1_LOLMU</name>
<feature type="compositionally biased region" description="Basic and acidic residues" evidence="2">
    <location>
        <begin position="84"/>
        <end position="97"/>
    </location>
</feature>
<dbReference type="InterPro" id="IPR013103">
    <property type="entry name" value="RVT_2"/>
</dbReference>
<accession>A0AAD8QLE1</accession>
<feature type="compositionally biased region" description="Basic residues" evidence="2">
    <location>
        <begin position="112"/>
        <end position="123"/>
    </location>
</feature>
<comment type="caution">
    <text evidence="4">The sequence shown here is derived from an EMBL/GenBank/DDBJ whole genome shotgun (WGS) entry which is preliminary data.</text>
</comment>
<dbReference type="Pfam" id="PF07727">
    <property type="entry name" value="RVT_2"/>
    <property type="match status" value="1"/>
</dbReference>